<dbReference type="AlphaFoldDB" id="A0A3P3XPT4"/>
<dbReference type="CDD" id="cd11326">
    <property type="entry name" value="AmyAc_Glg_debranch"/>
    <property type="match status" value="1"/>
</dbReference>
<gene>
    <name evidence="6" type="primary">glgX</name>
    <name evidence="6" type="ORF">SPIRO4BDMA_40870</name>
</gene>
<dbReference type="PANTHER" id="PTHR43002">
    <property type="entry name" value="GLYCOGEN DEBRANCHING ENZYME"/>
    <property type="match status" value="1"/>
</dbReference>
<dbReference type="GO" id="GO:0004135">
    <property type="term" value="F:amylo-alpha-1,6-glucosidase activity"/>
    <property type="evidence" value="ECO:0007669"/>
    <property type="project" value="InterPro"/>
</dbReference>
<organism evidence="6">
    <name type="scientific">uncultured spirochete</name>
    <dbReference type="NCBI Taxonomy" id="156406"/>
    <lineage>
        <taxon>Bacteria</taxon>
        <taxon>Pseudomonadati</taxon>
        <taxon>Spirochaetota</taxon>
        <taxon>Spirochaetia</taxon>
        <taxon>Spirochaetales</taxon>
        <taxon>environmental samples</taxon>
    </lineage>
</organism>
<dbReference type="InterPro" id="IPR014756">
    <property type="entry name" value="Ig_E-set"/>
</dbReference>
<name>A0A3P3XPT4_9SPIR</name>
<dbReference type="EC" id="3.2.1.-" evidence="6"/>
<dbReference type="SUPFAM" id="SSF81296">
    <property type="entry name" value="E set domains"/>
    <property type="match status" value="1"/>
</dbReference>
<keyword evidence="3" id="KW-0809">Transit peptide</keyword>
<dbReference type="InterPro" id="IPR004193">
    <property type="entry name" value="Glyco_hydro_13_N"/>
</dbReference>
<dbReference type="GO" id="GO:0019156">
    <property type="term" value="F:isoamylase activity"/>
    <property type="evidence" value="ECO:0007669"/>
    <property type="project" value="UniProtKB-ARBA"/>
</dbReference>
<dbReference type="InterPro" id="IPR013783">
    <property type="entry name" value="Ig-like_fold"/>
</dbReference>
<dbReference type="EMBL" id="FWDO01000004">
    <property type="protein sequence ID" value="SLM18298.1"/>
    <property type="molecule type" value="Genomic_DNA"/>
</dbReference>
<dbReference type="FunFam" id="3.20.20.80:FF:000054">
    <property type="entry name" value="Glycogen debranching enzyme"/>
    <property type="match status" value="1"/>
</dbReference>
<dbReference type="NCBIfam" id="TIGR02100">
    <property type="entry name" value="glgX_debranch"/>
    <property type="match status" value="1"/>
</dbReference>
<protein>
    <submittedName>
        <fullName evidence="6">Glycogen operon protein GlgX homolog</fullName>
        <ecNumber evidence="6">3.2.1.-</ecNumber>
    </submittedName>
</protein>
<evidence type="ECO:0000256" key="3">
    <source>
        <dbReference type="ARBA" id="ARBA00022946"/>
    </source>
</evidence>
<evidence type="ECO:0000313" key="6">
    <source>
        <dbReference type="EMBL" id="SLM18298.1"/>
    </source>
</evidence>
<dbReference type="GO" id="GO:0005980">
    <property type="term" value="P:glycogen catabolic process"/>
    <property type="evidence" value="ECO:0007669"/>
    <property type="project" value="InterPro"/>
</dbReference>
<dbReference type="InterPro" id="IPR011837">
    <property type="entry name" value="Glycogen_debranch_GlgX"/>
</dbReference>
<dbReference type="SUPFAM" id="SSF51011">
    <property type="entry name" value="Glycosyl hydrolase domain"/>
    <property type="match status" value="1"/>
</dbReference>
<dbReference type="CDD" id="cd02856">
    <property type="entry name" value="E_set_GDE_Isoamylase_N"/>
    <property type="match status" value="1"/>
</dbReference>
<dbReference type="Gene3D" id="2.60.40.1180">
    <property type="entry name" value="Golgi alpha-mannosidase II"/>
    <property type="match status" value="1"/>
</dbReference>
<dbReference type="SMART" id="SM00642">
    <property type="entry name" value="Aamy"/>
    <property type="match status" value="1"/>
</dbReference>
<evidence type="ECO:0000256" key="1">
    <source>
        <dbReference type="ARBA" id="ARBA00008061"/>
    </source>
</evidence>
<dbReference type="InterPro" id="IPR044505">
    <property type="entry name" value="GlgX_Isoamylase_N_E_set"/>
</dbReference>
<evidence type="ECO:0000256" key="2">
    <source>
        <dbReference type="ARBA" id="ARBA00022801"/>
    </source>
</evidence>
<dbReference type="Pfam" id="PF02922">
    <property type="entry name" value="CBM_48"/>
    <property type="match status" value="1"/>
</dbReference>
<dbReference type="Pfam" id="PF21156">
    <property type="entry name" value="ISOA1-3_C"/>
    <property type="match status" value="1"/>
</dbReference>
<proteinExistence type="inferred from homology"/>
<dbReference type="InterPro" id="IPR048650">
    <property type="entry name" value="ISOA1-3-like_C"/>
</dbReference>
<comment type="similarity">
    <text evidence="1">Belongs to the glycosyl hydrolase 13 family.</text>
</comment>
<evidence type="ECO:0000256" key="4">
    <source>
        <dbReference type="ARBA" id="ARBA00023295"/>
    </source>
</evidence>
<keyword evidence="4 6" id="KW-0326">Glycosidase</keyword>
<dbReference type="InterPro" id="IPR013780">
    <property type="entry name" value="Glyco_hydro_b"/>
</dbReference>
<evidence type="ECO:0000259" key="5">
    <source>
        <dbReference type="SMART" id="SM00642"/>
    </source>
</evidence>
<dbReference type="InterPro" id="IPR006047">
    <property type="entry name" value="GH13_cat_dom"/>
</dbReference>
<reference evidence="6" key="1">
    <citation type="submission" date="2017-02" db="EMBL/GenBank/DDBJ databases">
        <authorList>
            <person name="Regsiter A."/>
            <person name="William W."/>
        </authorList>
    </citation>
    <scope>NUCLEOTIDE SEQUENCE</scope>
    <source>
        <strain evidence="6">BdmA 4</strain>
    </source>
</reference>
<keyword evidence="2 6" id="KW-0378">Hydrolase</keyword>
<dbReference type="SUPFAM" id="SSF51445">
    <property type="entry name" value="(Trans)glycosidases"/>
    <property type="match status" value="1"/>
</dbReference>
<feature type="domain" description="Glycosyl hydrolase family 13 catalytic" evidence="5">
    <location>
        <begin position="178"/>
        <end position="597"/>
    </location>
</feature>
<accession>A0A3P3XPT4</accession>
<dbReference type="Gene3D" id="2.60.40.10">
    <property type="entry name" value="Immunoglobulins"/>
    <property type="match status" value="1"/>
</dbReference>
<sequence>MNSHWRTLPKELHLLPGNPLLPGAVAHPQGVYFSVFSRHATGMILCLYENPHDDTPTVSLHLDPVGNRTGDMWHCYVPKLRAGTLYLWRAEGPFAPQEGHRFNPNKVLIDPYAKALTDGTLDLCSALAYDDSAPEKDLSFSDEPNDRCMPKCVVVEDDFDWEGDTPLNYPLKDCIIYETHVRGLTRSSSAKAKHRGTYRGVAEMIPYFKDLGITSLEFLPVQEFDSSERFRRNPITGEKLSNYWGYAPIAFFAPKTSYAFPEGADHDSFDPSFPVKEFKYMVRELHKAGIEVILDVVFNHTAEGNELGPTLSFRGLDNSIYYMLADDKRFYRNYSGCGNTLNCNHPVMRTFIRECLRYWVVTMHVDGFRFDLGSILGRDSQGNLLPNPPVIESIAEDPILRNTKIIAEAWDAGGAYQVGSFPGGRWAEWNDRYRDEVRRFWRGDDGFAPPLATRITGSSDLYLQNGKRPFHSINFITSHDGFTLNDLVSYHQKHNEANGEQNHDGLNENYASNYGIEGPSDVPFIEEIRNRQVKNFFATLLLSIGTPMILGGDEFRRTQNGNNNAYCHDSELTWYDWSLLTQHRDIYRCVKTLIAFRKNHSAFRREDFFRGLSDERPQSEHGIAHADGIAGTNPPMGPDASTARLAEETPPDILWYDEQGNPPHWEKLGKVLIARINEHTVAQNLRHSYILAFNASPEAIQIHLPHDHQPDTWGRIADTSLPSPHDVEEGDYLVLSDQQDYVMAPRSFVLLISSIEATEENPAASG</sequence>
<dbReference type="InterPro" id="IPR017853">
    <property type="entry name" value="GH"/>
</dbReference>
<dbReference type="Gene3D" id="3.20.20.80">
    <property type="entry name" value="Glycosidases"/>
    <property type="match status" value="1"/>
</dbReference>
<dbReference type="Pfam" id="PF00128">
    <property type="entry name" value="Alpha-amylase"/>
    <property type="match status" value="1"/>
</dbReference>